<evidence type="ECO:0000256" key="7">
    <source>
        <dbReference type="ARBA" id="ARBA00023211"/>
    </source>
</evidence>
<dbReference type="InterPro" id="IPR029149">
    <property type="entry name" value="Creatin/AminoP/Spt16_N"/>
</dbReference>
<dbReference type="Pfam" id="PF00557">
    <property type="entry name" value="Peptidase_M24"/>
    <property type="match status" value="1"/>
</dbReference>
<dbReference type="SUPFAM" id="SSF55920">
    <property type="entry name" value="Creatinase/aminopeptidase"/>
    <property type="match status" value="1"/>
</dbReference>
<comment type="catalytic activity">
    <reaction evidence="1">
        <text>Release of any N-terminal amino acid, including proline, that is linked to proline, even from a dipeptide or tripeptide.</text>
        <dbReference type="EC" id="3.4.11.9"/>
    </reaction>
</comment>
<dbReference type="EMBL" id="CP025121">
    <property type="protein sequence ID" value="AYJ00977.1"/>
    <property type="molecule type" value="Genomic_DNA"/>
</dbReference>
<protein>
    <recommendedName>
        <fullName evidence="4">Xaa-Pro aminopeptidase</fullName>
        <ecNumber evidence="4">3.4.11.9</ecNumber>
    </recommendedName>
</protein>
<dbReference type="SUPFAM" id="SSF53092">
    <property type="entry name" value="Creatinase/prolidase N-terminal domain"/>
    <property type="match status" value="1"/>
</dbReference>
<keyword evidence="11" id="KW-1185">Reference proteome</keyword>
<dbReference type="AlphaFoldDB" id="A0A660HLP8"/>
<dbReference type="InterPro" id="IPR000994">
    <property type="entry name" value="Pept_M24"/>
</dbReference>
<keyword evidence="5 8" id="KW-0479">Metal-binding</keyword>
<evidence type="ECO:0000256" key="6">
    <source>
        <dbReference type="ARBA" id="ARBA00022801"/>
    </source>
</evidence>
<accession>A0A660HLP8</accession>
<dbReference type="GO" id="GO:0070006">
    <property type="term" value="F:metalloaminopeptidase activity"/>
    <property type="evidence" value="ECO:0007669"/>
    <property type="project" value="InterPro"/>
</dbReference>
<dbReference type="Pfam" id="PF05195">
    <property type="entry name" value="AMP_N"/>
    <property type="match status" value="1"/>
</dbReference>
<gene>
    <name evidence="10" type="ORF">CWO85_00250</name>
</gene>
<dbReference type="SMART" id="SM01011">
    <property type="entry name" value="AMP_N"/>
    <property type="match status" value="1"/>
</dbReference>
<dbReference type="EC" id="3.4.11.9" evidence="4"/>
<keyword evidence="7" id="KW-0464">Manganese</keyword>
<dbReference type="GO" id="GO:0030145">
    <property type="term" value="F:manganese ion binding"/>
    <property type="evidence" value="ECO:0007669"/>
    <property type="project" value="InterPro"/>
</dbReference>
<sequence length="417" mass="48453">MSFYQKNRSLLLSKMKKGSISLFFSNLNDFSLDLNFALNKNFHYLTGIEEDNSVLLIIKDCYGNEESFLFLKYHDVLKQKWDGESLSFEKASNASCIPLMNILNIDVLNSFLTRLLNTAQNSKYGLIENFYLDLSNTDLNNKFNLSLLRAEWIQKNYPYINIYDSCNFLINMRVIKNETEIDLIKKAIAFNDKALRAIAKVLKPGMYEYQISAFYHYFLANHDLHPSFNTIIASGKNAIILHYNKQKDLIKQNDLVLLDLGVKYNNYASDISFCFPASGKFTSQQKIIYDIVLEVNRKIIEWIRPGYTFQEMNQFGKDILKTRLQKNGFMKVDENIEKYCYHGLGHYLGLDVHDVGNVYEPIKENSVITVEPGLYFEELNLGIRIEDNILIKKDGNINLTKNIPRKTEDIELLMIQE</sequence>
<evidence type="ECO:0000256" key="3">
    <source>
        <dbReference type="ARBA" id="ARBA00008766"/>
    </source>
</evidence>
<dbReference type="OrthoDB" id="9806388at2"/>
<name>A0A660HLP8_ZIZJU</name>
<evidence type="ECO:0000256" key="4">
    <source>
        <dbReference type="ARBA" id="ARBA00012574"/>
    </source>
</evidence>
<proteinExistence type="inferred from homology"/>
<evidence type="ECO:0000256" key="2">
    <source>
        <dbReference type="ARBA" id="ARBA00001936"/>
    </source>
</evidence>
<dbReference type="PANTHER" id="PTHR43226">
    <property type="entry name" value="XAA-PRO AMINOPEPTIDASE 3"/>
    <property type="match status" value="1"/>
</dbReference>
<dbReference type="PROSITE" id="PS00491">
    <property type="entry name" value="PROLINE_PEPTIDASE"/>
    <property type="match status" value="1"/>
</dbReference>
<dbReference type="InterPro" id="IPR001131">
    <property type="entry name" value="Peptidase_M24B_aminopep-P_CS"/>
</dbReference>
<dbReference type="Proteomes" id="UP000272462">
    <property type="component" value="Chromosome"/>
</dbReference>
<dbReference type="GO" id="GO:0005829">
    <property type="term" value="C:cytosol"/>
    <property type="evidence" value="ECO:0007669"/>
    <property type="project" value="TreeGrafter"/>
</dbReference>
<evidence type="ECO:0000313" key="10">
    <source>
        <dbReference type="EMBL" id="AYJ00977.1"/>
    </source>
</evidence>
<evidence type="ECO:0000256" key="5">
    <source>
        <dbReference type="ARBA" id="ARBA00022723"/>
    </source>
</evidence>
<dbReference type="KEGG" id="pzi:CWO85_00250"/>
<comment type="similarity">
    <text evidence="3 8">Belongs to the peptidase M24B family.</text>
</comment>
<dbReference type="Gene3D" id="3.40.350.10">
    <property type="entry name" value="Creatinase/prolidase N-terminal domain"/>
    <property type="match status" value="1"/>
</dbReference>
<dbReference type="InterPro" id="IPR007865">
    <property type="entry name" value="Aminopep_P_N"/>
</dbReference>
<evidence type="ECO:0000256" key="1">
    <source>
        <dbReference type="ARBA" id="ARBA00001424"/>
    </source>
</evidence>
<evidence type="ECO:0000259" key="9">
    <source>
        <dbReference type="SMART" id="SM01011"/>
    </source>
</evidence>
<dbReference type="InterPro" id="IPR036005">
    <property type="entry name" value="Creatinase/aminopeptidase-like"/>
</dbReference>
<feature type="domain" description="Aminopeptidase P N-terminal" evidence="9">
    <location>
        <begin position="1"/>
        <end position="133"/>
    </location>
</feature>
<evidence type="ECO:0000313" key="11">
    <source>
        <dbReference type="Proteomes" id="UP000272462"/>
    </source>
</evidence>
<dbReference type="PANTHER" id="PTHR43226:SF4">
    <property type="entry name" value="XAA-PRO AMINOPEPTIDASE 3"/>
    <property type="match status" value="1"/>
</dbReference>
<reference evidence="10 11" key="1">
    <citation type="journal article" date="2018" name="BMC Genomics">
        <title>Comparative genome analysis of jujube witches'-broom Phytoplasma, an obligate pathogen that causes jujube witches'-broom disease.</title>
        <authorList>
            <person name="Wang J."/>
            <person name="Song L."/>
            <person name="Jiao Q."/>
            <person name="Yang S."/>
            <person name="Gao R."/>
            <person name="Lu X."/>
            <person name="Zhou G."/>
        </authorList>
    </citation>
    <scope>NUCLEOTIDE SEQUENCE [LARGE SCALE GENOMIC DNA]</scope>
    <source>
        <strain evidence="10">Jwb-nky</strain>
    </source>
</reference>
<evidence type="ECO:0000256" key="8">
    <source>
        <dbReference type="RuleBase" id="RU000590"/>
    </source>
</evidence>
<dbReference type="InterPro" id="IPR052433">
    <property type="entry name" value="X-Pro_dipept-like"/>
</dbReference>
<dbReference type="GO" id="GO:0006508">
    <property type="term" value="P:proteolysis"/>
    <property type="evidence" value="ECO:0007669"/>
    <property type="project" value="TreeGrafter"/>
</dbReference>
<organism evidence="10 11">
    <name type="scientific">Ziziphus jujuba witches'-broom phytoplasma</name>
    <dbReference type="NCBI Taxonomy" id="135727"/>
    <lineage>
        <taxon>Bacteria</taxon>
        <taxon>Bacillati</taxon>
        <taxon>Mycoplasmatota</taxon>
        <taxon>Mollicutes</taxon>
        <taxon>Acholeplasmatales</taxon>
        <taxon>Acholeplasmataceae</taxon>
        <taxon>Candidatus Phytoplasma</taxon>
        <taxon>16SrV (Elm yellows group)</taxon>
    </lineage>
</organism>
<comment type="cofactor">
    <cofactor evidence="2">
        <name>Mn(2+)</name>
        <dbReference type="ChEBI" id="CHEBI:29035"/>
    </cofactor>
</comment>
<dbReference type="Gene3D" id="3.90.230.10">
    <property type="entry name" value="Creatinase/methionine aminopeptidase superfamily"/>
    <property type="match status" value="1"/>
</dbReference>
<keyword evidence="6" id="KW-0378">Hydrolase</keyword>
<dbReference type="RefSeq" id="WP_121463709.1">
    <property type="nucleotide sequence ID" value="NZ_CP025121.1"/>
</dbReference>